<sequence length="402" mass="43662">MNTNPKMNAYETPSVMKFGGSSFATTAHLKEVCDWLEKQVRHRGSHHRIVCVVSAPSGLTEQYRETLLSINPTPTDRLIDAGLPLADSLGAVLVAAQLQQLGLRANVVLGNQVGIRTDRNYARARLLNLDLEPLRRELVDQQIIVVPGGQASAQDTGETTWMGKNSSDMSAIALAIAFGCEELEIFSDVPGIYSSDPNIVTEAHVLPSLSHGQAVRMSMSGAKILHHRGVSYAERHGIRLVCRANGGDFSVGTVLTRDAPGVTTIVPDARSQVFAGNHAALDAAVLAFQATDVPYLRQREPDGREWLAVTCGFFDALHFLRKRGIELELLPARVVSVITASGELLHQLVAPDRLPDLARALHAQYVNSQRTADEHQALPAQTAEPLSKTLSVFPRAEFVTHV</sequence>
<evidence type="ECO:0000256" key="1">
    <source>
        <dbReference type="ARBA" id="ARBA00010122"/>
    </source>
</evidence>
<keyword evidence="4" id="KW-0547">Nucleotide-binding</keyword>
<dbReference type="EMBL" id="CP012746">
    <property type="protein sequence ID" value="ALL65838.1"/>
    <property type="molecule type" value="Genomic_DNA"/>
</dbReference>
<keyword evidence="5 9" id="KW-0418">Kinase</keyword>
<dbReference type="GO" id="GO:0009090">
    <property type="term" value="P:homoserine biosynthetic process"/>
    <property type="evidence" value="ECO:0007669"/>
    <property type="project" value="TreeGrafter"/>
</dbReference>
<evidence type="ECO:0000256" key="5">
    <source>
        <dbReference type="ARBA" id="ARBA00022777"/>
    </source>
</evidence>
<keyword evidence="6" id="KW-0067">ATP-binding</keyword>
<dbReference type="InterPro" id="IPR036393">
    <property type="entry name" value="AceGlu_kinase-like_sf"/>
</dbReference>
<reference evidence="9 10" key="1">
    <citation type="journal article" date="2014" name="Genome Announc.">
        <title>Draft Genome Sequence of the Haloacid-Degrading Burkholderia caribensis Strain MBA4.</title>
        <authorList>
            <person name="Pan Y."/>
            <person name="Kong K.F."/>
            <person name="Tsang J.S."/>
        </authorList>
    </citation>
    <scope>NUCLEOTIDE SEQUENCE [LARGE SCALE GENOMIC DNA]</scope>
    <source>
        <strain evidence="9 10">MBA4</strain>
    </source>
</reference>
<dbReference type="Gene3D" id="3.40.1160.10">
    <property type="entry name" value="Acetylglutamate kinase-like"/>
    <property type="match status" value="1"/>
</dbReference>
<name>A0A0P0RCK6_9BURK</name>
<evidence type="ECO:0000256" key="6">
    <source>
        <dbReference type="ARBA" id="ARBA00022840"/>
    </source>
</evidence>
<dbReference type="Pfam" id="PF00696">
    <property type="entry name" value="AA_kinase"/>
    <property type="match status" value="1"/>
</dbReference>
<dbReference type="SUPFAM" id="SSF53633">
    <property type="entry name" value="Carbamate kinase-like"/>
    <property type="match status" value="1"/>
</dbReference>
<gene>
    <name evidence="9" type="ORF">K788_0005648</name>
</gene>
<evidence type="ECO:0000256" key="3">
    <source>
        <dbReference type="ARBA" id="ARBA00022679"/>
    </source>
</evidence>
<evidence type="ECO:0000259" key="8">
    <source>
        <dbReference type="Pfam" id="PF00696"/>
    </source>
</evidence>
<feature type="domain" description="Aspartate/glutamate/uridylate kinase" evidence="8">
    <location>
        <begin position="15"/>
        <end position="242"/>
    </location>
</feature>
<evidence type="ECO:0000313" key="9">
    <source>
        <dbReference type="EMBL" id="ALL65838.1"/>
    </source>
</evidence>
<comment type="similarity">
    <text evidence="1">Belongs to the aspartokinase family.</text>
</comment>
<dbReference type="PANTHER" id="PTHR21499">
    <property type="entry name" value="ASPARTATE KINASE"/>
    <property type="match status" value="1"/>
</dbReference>
<comment type="catalytic activity">
    <reaction evidence="7">
        <text>L-aspartate + ATP = 4-phospho-L-aspartate + ADP</text>
        <dbReference type="Rhea" id="RHEA:23776"/>
        <dbReference type="ChEBI" id="CHEBI:29991"/>
        <dbReference type="ChEBI" id="CHEBI:30616"/>
        <dbReference type="ChEBI" id="CHEBI:57535"/>
        <dbReference type="ChEBI" id="CHEBI:456216"/>
        <dbReference type="EC" id="2.7.2.4"/>
    </reaction>
</comment>
<keyword evidence="3 9" id="KW-0808">Transferase</keyword>
<dbReference type="AlphaFoldDB" id="A0A0P0RCK6"/>
<dbReference type="PANTHER" id="PTHR21499:SF3">
    <property type="entry name" value="ASPARTOKINASE"/>
    <property type="match status" value="1"/>
</dbReference>
<evidence type="ECO:0000256" key="4">
    <source>
        <dbReference type="ARBA" id="ARBA00022741"/>
    </source>
</evidence>
<organism evidence="9 10">
    <name type="scientific">Paraburkholderia caribensis MBA4</name>
    <dbReference type="NCBI Taxonomy" id="1323664"/>
    <lineage>
        <taxon>Bacteria</taxon>
        <taxon>Pseudomonadati</taxon>
        <taxon>Pseudomonadota</taxon>
        <taxon>Betaproteobacteria</taxon>
        <taxon>Burkholderiales</taxon>
        <taxon>Burkholderiaceae</taxon>
        <taxon>Paraburkholderia</taxon>
    </lineage>
</organism>
<evidence type="ECO:0000313" key="10">
    <source>
        <dbReference type="Proteomes" id="UP000019146"/>
    </source>
</evidence>
<dbReference type="KEGG" id="bcai:K788_0005648"/>
<protein>
    <recommendedName>
        <fullName evidence="2">aspartate kinase</fullName>
        <ecNumber evidence="2">2.7.2.4</ecNumber>
    </recommendedName>
</protein>
<evidence type="ECO:0000256" key="2">
    <source>
        <dbReference type="ARBA" id="ARBA00013059"/>
    </source>
</evidence>
<dbReference type="GO" id="GO:0004072">
    <property type="term" value="F:aspartate kinase activity"/>
    <property type="evidence" value="ECO:0007669"/>
    <property type="project" value="UniProtKB-EC"/>
</dbReference>
<dbReference type="EC" id="2.7.2.4" evidence="2"/>
<dbReference type="GO" id="GO:0009089">
    <property type="term" value="P:lysine biosynthetic process via diaminopimelate"/>
    <property type="evidence" value="ECO:0007669"/>
    <property type="project" value="TreeGrafter"/>
</dbReference>
<dbReference type="InterPro" id="IPR001048">
    <property type="entry name" value="Asp/Glu/Uridylate_kinase"/>
</dbReference>
<accession>A0A0P0RCK6</accession>
<evidence type="ECO:0000256" key="7">
    <source>
        <dbReference type="ARBA" id="ARBA00047872"/>
    </source>
</evidence>
<dbReference type="Proteomes" id="UP000019146">
    <property type="component" value="Chromosome 1"/>
</dbReference>
<dbReference type="GO" id="GO:0005829">
    <property type="term" value="C:cytosol"/>
    <property type="evidence" value="ECO:0007669"/>
    <property type="project" value="TreeGrafter"/>
</dbReference>
<proteinExistence type="inferred from homology"/>